<dbReference type="InterPro" id="IPR013525">
    <property type="entry name" value="ABC2_TM"/>
</dbReference>
<feature type="transmembrane region" description="Helical" evidence="7">
    <location>
        <begin position="353"/>
        <end position="376"/>
    </location>
</feature>
<evidence type="ECO:0000256" key="2">
    <source>
        <dbReference type="ARBA" id="ARBA00022692"/>
    </source>
</evidence>
<dbReference type="SMART" id="SM00382">
    <property type="entry name" value="AAA"/>
    <property type="match status" value="2"/>
</dbReference>
<dbReference type="OrthoDB" id="10255969at2759"/>
<comment type="subcellular location">
    <subcellularLocation>
        <location evidence="1">Membrane</location>
        <topology evidence="1">Multi-pass membrane protein</topology>
    </subcellularLocation>
</comment>
<dbReference type="InterPro" id="IPR003439">
    <property type="entry name" value="ABC_transporter-like_ATP-bd"/>
</dbReference>
<feature type="transmembrane region" description="Helical" evidence="7">
    <location>
        <begin position="1115"/>
        <end position="1143"/>
    </location>
</feature>
<keyword evidence="9" id="KW-1185">Reference proteome</keyword>
<dbReference type="GeneID" id="117577799"/>
<dbReference type="InterPro" id="IPR003593">
    <property type="entry name" value="AAA+_ATPase"/>
</dbReference>
<dbReference type="InterPro" id="IPR026082">
    <property type="entry name" value="ABCA"/>
</dbReference>
<feature type="transmembrane region" description="Helical" evidence="7">
    <location>
        <begin position="312"/>
        <end position="333"/>
    </location>
</feature>
<organism evidence="9 10">
    <name type="scientific">Drosophila albomicans</name>
    <name type="common">Fruit fly</name>
    <dbReference type="NCBI Taxonomy" id="7291"/>
    <lineage>
        <taxon>Eukaryota</taxon>
        <taxon>Metazoa</taxon>
        <taxon>Ecdysozoa</taxon>
        <taxon>Arthropoda</taxon>
        <taxon>Hexapoda</taxon>
        <taxon>Insecta</taxon>
        <taxon>Pterygota</taxon>
        <taxon>Neoptera</taxon>
        <taxon>Endopterygota</taxon>
        <taxon>Diptera</taxon>
        <taxon>Brachycera</taxon>
        <taxon>Muscomorpha</taxon>
        <taxon>Ephydroidea</taxon>
        <taxon>Drosophilidae</taxon>
        <taxon>Drosophila</taxon>
    </lineage>
</organism>
<dbReference type="PROSITE" id="PS50893">
    <property type="entry name" value="ABC_TRANSPORTER_2"/>
    <property type="match status" value="2"/>
</dbReference>
<dbReference type="Proteomes" id="UP000515160">
    <property type="component" value="Chromosome X"/>
</dbReference>
<dbReference type="GO" id="GO:0005524">
    <property type="term" value="F:ATP binding"/>
    <property type="evidence" value="ECO:0007669"/>
    <property type="project" value="UniProtKB-KW"/>
</dbReference>
<evidence type="ECO:0000256" key="5">
    <source>
        <dbReference type="ARBA" id="ARBA00022989"/>
    </source>
</evidence>
<feature type="transmembrane region" description="Helical" evidence="7">
    <location>
        <begin position="383"/>
        <end position="403"/>
    </location>
</feature>
<sequence>MSIRNYLERFILLTWKLNKTQWNRKIELLWLVFAPTLLCIIAVAMRMQIDVSPRFNHLYDPIDLDKSWTNLIDTLLEREKIRAESNMSNNVFVPQLVIAWAPKDYNLFHKIINLTSTELPKMEFKHYASCEQVIDAMTQDSLFSGICFDKSMTDKNFNFDENRIDDDVLIPHFNYTIIFPSELRIFSGSFLGNNWKTIYNDDPKTSIVRRLNNPHSDGDVCYVLEGFIKIQKAISENYLRIASQKSIPKIILRRFPVDGRVQDPLMNYINRGLPLLIVVGYMFQAQILVWQIVQDKQQQMRLFLINMKISNFIHFTAWFVKGLIYSLISTFFVTLVVKVHWNNEHSLLTQTPWHIVVLVLFTYNVAGTSFSLMMASFFKNSGLAIRVLTIVWLLTYIPFFVLWNNREQGVKIIRYASQALPNTVLALICEGIIEREVIFDKKWVDEGYALDSAGDRVHVYSGSIIFLINALVFCAIGIYMDVWNTGESGGTRKRHIPAPTHSGDFTFQDRDDSFMPQGSQAAGIKATKIYEVEPSHRRFKIKIKKLCKRYTANSRGALNSFTWNVYENEVTVLMGHNGCGKTTLLKILAGLLEPTRGLVMIADYNIQTERQDATMQLGLALSNSFLVPDFTVSDQIRFICLVKGASRSMATQEIDLYTQRLQLENFKQTKVKNLSAQHRSLLSIACAFAGGSPIILIDDLHCDLDLPSHSLICALINEEKSRRTIILVSNSTALANHLADRLAIMSNGELKCTGTKPFLRNMYGHGFRLTLVKGKSFDFEALSNLLTKYLPSLTMESDIGYKVTFVLENKYEDKFSDLFDELEDEMGNLDIVSFRLRDTSLDDIFLRFGSEEGDMTPEPATLIEDYKLVVEDSDINVKATGKKLILLHLYTLLYMRWVFNKRQIPIQIISMAALLFATTCTFSAVLIYGKNYELTSLSFNLTQFKFINAFVEILSENVDVLEMQEFFNELLFWYDGNVKIVNTEDINDYYLLQQNDFTKVVNFKYMFGASFSSDLITVWFNNIPLHAAPFGLNLVHNVVARRFFHDEASIDVALRPLKFQTVANTIPQSPLSLGSLMAINLSFILGIMWAGLAVSTILERTFKKQQFVAGVKLHIYCIALLFFDMVRIIVISFVLIVVIAFYASPTKHDYSLYGWIFLVVVLSSISIVTLSYFLYAIFKEPNYAFIIICLYNLLGIIIFTISVGDELSDMNNIYQPLIQYTFGEIIFKLLYLYDYKWMCQDPTVEFVSRDILKCRSTPNCCIQYNYFSREYGMMFDMFILALGIFLPLLLFVLEEQYMLMTNGCAGMPLKCMRDRNEKRHRRRQWRKLQQHRRHLGSDGNYLVDESVLAERLRVDKLTDQQRAELVVVCHGLGKSYRRKAVLIRIDLCIEKSECVGLLGYNNTGKSTLVKLLVAETMKSQGKLWIGGYNMDTHRSKCYSLIGYCPQMQNFPAKFTPRELMFIHARLHGLSKKASTQICEGLAHLLGFFQCYRQLISLCTTGQQRRIGFALAILGDPLLSCIDGPPGGIDPIGKRILYSLTSYMQQRGCSFLYTNLSASDCERMCQRTPVLFDGQLWTMGAQEERYRSGYLLEVLFKRKINMDITTARYTWDRINQFPASPHKKLELFMQMKFPDATLQHLEQESMSFLLSSDTTNFSEIFLAIRRDVFELNIEDFYITRNVVSGIHVNLFDRLALRSGRATTDN</sequence>
<feature type="transmembrane region" description="Helical" evidence="7">
    <location>
        <begin position="1155"/>
        <end position="1175"/>
    </location>
</feature>
<feature type="transmembrane region" description="Helical" evidence="7">
    <location>
        <begin position="1182"/>
        <end position="1201"/>
    </location>
</feature>
<evidence type="ECO:0000256" key="1">
    <source>
        <dbReference type="ARBA" id="ARBA00004141"/>
    </source>
</evidence>
<dbReference type="PANTHER" id="PTHR19229">
    <property type="entry name" value="ATP-BINDING CASSETTE TRANSPORTER SUBFAMILY A ABCA"/>
    <property type="match status" value="1"/>
</dbReference>
<dbReference type="GO" id="GO:0140359">
    <property type="term" value="F:ABC-type transporter activity"/>
    <property type="evidence" value="ECO:0007669"/>
    <property type="project" value="InterPro"/>
</dbReference>
<dbReference type="GO" id="GO:0016020">
    <property type="term" value="C:membrane"/>
    <property type="evidence" value="ECO:0007669"/>
    <property type="project" value="UniProtKB-SubCell"/>
</dbReference>
<evidence type="ECO:0000313" key="9">
    <source>
        <dbReference type="Proteomes" id="UP000515160"/>
    </source>
</evidence>
<feature type="transmembrane region" description="Helical" evidence="7">
    <location>
        <begin position="1073"/>
        <end position="1094"/>
    </location>
</feature>
<feature type="domain" description="ABC transporter" evidence="8">
    <location>
        <begin position="541"/>
        <end position="772"/>
    </location>
</feature>
<dbReference type="Pfam" id="PF12698">
    <property type="entry name" value="ABC2_membrane_3"/>
    <property type="match status" value="2"/>
</dbReference>
<dbReference type="PANTHER" id="PTHR19229:SF250">
    <property type="entry name" value="ABC TRANSPORTER DOMAIN-CONTAINING PROTEIN-RELATED"/>
    <property type="match status" value="1"/>
</dbReference>
<evidence type="ECO:0000256" key="3">
    <source>
        <dbReference type="ARBA" id="ARBA00022741"/>
    </source>
</evidence>
<feature type="transmembrane region" description="Helical" evidence="7">
    <location>
        <begin position="272"/>
        <end position="292"/>
    </location>
</feature>
<evidence type="ECO:0000256" key="6">
    <source>
        <dbReference type="ARBA" id="ARBA00023136"/>
    </source>
</evidence>
<keyword evidence="6 7" id="KW-0472">Membrane</keyword>
<dbReference type="Gene3D" id="3.40.50.300">
    <property type="entry name" value="P-loop containing nucleotide triphosphate hydrolases"/>
    <property type="match status" value="2"/>
</dbReference>
<keyword evidence="3" id="KW-0547">Nucleotide-binding</keyword>
<proteinExistence type="predicted"/>
<evidence type="ECO:0000313" key="10">
    <source>
        <dbReference type="RefSeq" id="XP_034118617.1"/>
    </source>
</evidence>
<dbReference type="GO" id="GO:0005319">
    <property type="term" value="F:lipid transporter activity"/>
    <property type="evidence" value="ECO:0007669"/>
    <property type="project" value="TreeGrafter"/>
</dbReference>
<feature type="domain" description="ABC transporter" evidence="8">
    <location>
        <begin position="1367"/>
        <end position="1597"/>
    </location>
</feature>
<dbReference type="RefSeq" id="XP_034118617.1">
    <property type="nucleotide sequence ID" value="XM_034262726.2"/>
</dbReference>
<dbReference type="SUPFAM" id="SSF52540">
    <property type="entry name" value="P-loop containing nucleoside triphosphate hydrolases"/>
    <property type="match status" value="2"/>
</dbReference>
<reference evidence="10" key="1">
    <citation type="submission" date="2025-08" db="UniProtKB">
        <authorList>
            <consortium name="RefSeq"/>
        </authorList>
    </citation>
    <scope>IDENTIFICATION</scope>
    <source>
        <strain evidence="10">15112-1751.03</strain>
        <tissue evidence="10">Whole Adult</tissue>
    </source>
</reference>
<feature type="transmembrane region" description="Helical" evidence="7">
    <location>
        <begin position="28"/>
        <end position="47"/>
    </location>
</feature>
<feature type="transmembrane region" description="Helical" evidence="7">
    <location>
        <begin position="1213"/>
        <end position="1233"/>
    </location>
</feature>
<feature type="transmembrane region" description="Helical" evidence="7">
    <location>
        <begin position="904"/>
        <end position="928"/>
    </location>
</feature>
<accession>A0A6P8ZFR6</accession>
<feature type="transmembrane region" description="Helical" evidence="7">
    <location>
        <begin position="1273"/>
        <end position="1293"/>
    </location>
</feature>
<name>A0A6P8ZFR6_DROAB</name>
<gene>
    <name evidence="10" type="primary">LOC117577799</name>
</gene>
<dbReference type="InterPro" id="IPR027417">
    <property type="entry name" value="P-loop_NTPase"/>
</dbReference>
<evidence type="ECO:0000259" key="8">
    <source>
        <dbReference type="PROSITE" id="PS50893"/>
    </source>
</evidence>
<keyword evidence="5 7" id="KW-1133">Transmembrane helix</keyword>
<dbReference type="Pfam" id="PF00005">
    <property type="entry name" value="ABC_tran"/>
    <property type="match status" value="2"/>
</dbReference>
<keyword evidence="2 7" id="KW-0812">Transmembrane</keyword>
<keyword evidence="4" id="KW-0067">ATP-binding</keyword>
<evidence type="ECO:0000256" key="7">
    <source>
        <dbReference type="SAM" id="Phobius"/>
    </source>
</evidence>
<dbReference type="GO" id="GO:0016887">
    <property type="term" value="F:ATP hydrolysis activity"/>
    <property type="evidence" value="ECO:0007669"/>
    <property type="project" value="InterPro"/>
</dbReference>
<evidence type="ECO:0000256" key="4">
    <source>
        <dbReference type="ARBA" id="ARBA00022840"/>
    </source>
</evidence>
<protein>
    <submittedName>
        <fullName evidence="10">Phospholipid-transporting ATPase ABCA3</fullName>
    </submittedName>
</protein>
<feature type="transmembrane region" description="Helical" evidence="7">
    <location>
        <begin position="459"/>
        <end position="483"/>
    </location>
</feature>